<feature type="binding site" evidence="10">
    <location>
        <position position="324"/>
    </location>
    <ligand>
        <name>Mg(2+)</name>
        <dbReference type="ChEBI" id="CHEBI:18420"/>
    </ligand>
</feature>
<dbReference type="GO" id="GO:0000286">
    <property type="term" value="F:alanine dehydrogenase activity"/>
    <property type="evidence" value="ECO:0007669"/>
    <property type="project" value="UniProtKB-UniRule"/>
</dbReference>
<dbReference type="GO" id="GO:0046872">
    <property type="term" value="F:metal ion binding"/>
    <property type="evidence" value="ECO:0007669"/>
    <property type="project" value="UniProtKB-KW"/>
</dbReference>
<evidence type="ECO:0000256" key="3">
    <source>
        <dbReference type="ARBA" id="ARBA00012897"/>
    </source>
</evidence>
<dbReference type="SMART" id="SM01002">
    <property type="entry name" value="AlaDh_PNT_C"/>
    <property type="match status" value="1"/>
</dbReference>
<feature type="binding site" evidence="9">
    <location>
        <begin position="239"/>
        <end position="240"/>
    </location>
    <ligand>
        <name>NAD(+)</name>
        <dbReference type="ChEBI" id="CHEBI:57540"/>
    </ligand>
</feature>
<comment type="cofactor">
    <cofactor evidence="10">
        <name>Mg(2+)</name>
        <dbReference type="ChEBI" id="CHEBI:18420"/>
    </cofactor>
    <text evidence="10">Binds 1 Mg(2+) ion per subunit.</text>
</comment>
<feature type="binding site" evidence="8">
    <location>
        <position position="75"/>
    </location>
    <ligand>
        <name>substrate</name>
    </ligand>
</feature>
<feature type="active site" description="Proton donor/acceptor" evidence="7">
    <location>
        <position position="96"/>
    </location>
</feature>
<dbReference type="PANTHER" id="PTHR42795:SF1">
    <property type="entry name" value="ALANINE DEHYDROGENASE"/>
    <property type="match status" value="1"/>
</dbReference>
<dbReference type="NCBIfam" id="TIGR00518">
    <property type="entry name" value="alaDH"/>
    <property type="match status" value="1"/>
</dbReference>
<comment type="caution">
    <text evidence="13">The sequence shown here is derived from an EMBL/GenBank/DDBJ whole genome shotgun (WGS) entry which is preliminary data.</text>
</comment>
<feature type="binding site" evidence="9">
    <location>
        <begin position="299"/>
        <end position="302"/>
    </location>
    <ligand>
        <name>NAD(+)</name>
        <dbReference type="ChEBI" id="CHEBI:57540"/>
    </ligand>
</feature>
<dbReference type="PIRSF" id="PIRSF000183">
    <property type="entry name" value="Alanine_dh"/>
    <property type="match status" value="1"/>
</dbReference>
<name>A0A934JA62_9BACL</name>
<dbReference type="GO" id="GO:0000166">
    <property type="term" value="F:nucleotide binding"/>
    <property type="evidence" value="ECO:0007669"/>
    <property type="project" value="UniProtKB-KW"/>
</dbReference>
<dbReference type="InterPro" id="IPR036291">
    <property type="entry name" value="NAD(P)-bd_dom_sf"/>
</dbReference>
<dbReference type="GO" id="GO:0042853">
    <property type="term" value="P:L-alanine catabolic process"/>
    <property type="evidence" value="ECO:0007669"/>
    <property type="project" value="InterPro"/>
</dbReference>
<dbReference type="EC" id="1.4.1.1" evidence="3 6"/>
<dbReference type="PANTHER" id="PTHR42795">
    <property type="entry name" value="ALANINE DEHYDROGENASE"/>
    <property type="match status" value="1"/>
</dbReference>
<gene>
    <name evidence="13" type="primary">ald</name>
    <name evidence="13" type="ORF">JFN88_19810</name>
</gene>
<evidence type="ECO:0000259" key="12">
    <source>
        <dbReference type="SMART" id="SM01003"/>
    </source>
</evidence>
<feature type="binding site" evidence="8">
    <location>
        <position position="15"/>
    </location>
    <ligand>
        <name>substrate</name>
    </ligand>
</feature>
<dbReference type="RefSeq" id="WP_199020999.1">
    <property type="nucleotide sequence ID" value="NZ_JAELUP010000103.1"/>
</dbReference>
<proteinExistence type="inferred from homology"/>
<evidence type="ECO:0000256" key="8">
    <source>
        <dbReference type="PIRSR" id="PIRSR000183-2"/>
    </source>
</evidence>
<keyword evidence="14" id="KW-1185">Reference proteome</keyword>
<evidence type="ECO:0000313" key="13">
    <source>
        <dbReference type="EMBL" id="MBJ6363456.1"/>
    </source>
</evidence>
<dbReference type="Proteomes" id="UP000640274">
    <property type="component" value="Unassembled WGS sequence"/>
</dbReference>
<feature type="domain" description="Alanine dehydrogenase/pyridine nucleotide transhydrogenase N-terminal" evidence="12">
    <location>
        <begin position="4"/>
        <end position="137"/>
    </location>
</feature>
<reference evidence="13" key="1">
    <citation type="submission" date="2020-12" db="EMBL/GenBank/DDBJ databases">
        <authorList>
            <person name="Huq M.A."/>
        </authorList>
    </citation>
    <scope>NUCLEOTIDE SEQUENCE</scope>
    <source>
        <strain evidence="13">MAHUQ-46</strain>
    </source>
</reference>
<comment type="pathway">
    <text evidence="1">Amino-acid degradation; L-alanine degradation via dehydrogenase pathway; NH(3) and pyruvate from L-alanine: step 1/1.</text>
</comment>
<feature type="active site" description="Proton donor/acceptor" evidence="7">
    <location>
        <position position="270"/>
    </location>
</feature>
<keyword evidence="4 6" id="KW-0560">Oxidoreductase</keyword>
<dbReference type="PROSITE" id="PS00837">
    <property type="entry name" value="ALADH_PNT_2"/>
    <property type="match status" value="1"/>
</dbReference>
<dbReference type="FunFam" id="3.40.50.720:FF:000049">
    <property type="entry name" value="Alanine dehydrogenase"/>
    <property type="match status" value="1"/>
</dbReference>
<dbReference type="GO" id="GO:0005886">
    <property type="term" value="C:plasma membrane"/>
    <property type="evidence" value="ECO:0007669"/>
    <property type="project" value="TreeGrafter"/>
</dbReference>
<dbReference type="InterPro" id="IPR008143">
    <property type="entry name" value="Ala_DH/PNT_CS2"/>
</dbReference>
<evidence type="ECO:0000256" key="6">
    <source>
        <dbReference type="PIRNR" id="PIRNR000183"/>
    </source>
</evidence>
<feature type="binding site" evidence="9">
    <location>
        <position position="203"/>
    </location>
    <ligand>
        <name>NAD(+)</name>
        <dbReference type="ChEBI" id="CHEBI:57540"/>
    </ligand>
</feature>
<feature type="domain" description="Alanine dehydrogenase/pyridine nucleotide transhydrogenase NAD(H)-binding" evidence="11">
    <location>
        <begin position="149"/>
        <end position="298"/>
    </location>
</feature>
<accession>A0A934JA62</accession>
<dbReference type="SUPFAM" id="SSF51735">
    <property type="entry name" value="NAD(P)-binding Rossmann-fold domains"/>
    <property type="match status" value="1"/>
</dbReference>
<sequence length="387" mass="40768">MIIGVPKEIKSSEYRVALTPAGAGMLRAAGHEVLVQQGAGEGSGFTDEQYVEEGARIIEGADKVWLGAEMILKVKEPLPEEFGYFRNGLLLFTYLHLAAAPGLTRALIDQGVSALAYETIQLPNGALPLLTPMSEVAGRMAVQVGAQFLEAFYGGKGILLGGVPGVPPAEVIILGGGIVGTNAARIALGMGASVVILERSADRMRQIDDLFHGQIRTLMSNPYNIAQAVRKADLLIGAVLIPGARAPRLVTEEMVQTMKKGAVIVDVAVDQGGSIATIDRVTTHQQPVYEKYGVLHYAVANMPGAVPRTSTFALTNVTLPYVLELADKGLSGAIAGNKPLGKGVNTYRGHITHPQVAEAAGLPYTPVEHLLHSVPYDPTTIAQGGLS</sequence>
<feature type="binding site" evidence="9">
    <location>
        <begin position="267"/>
        <end position="270"/>
    </location>
    <ligand>
        <name>NAD(+)</name>
        <dbReference type="ChEBI" id="CHEBI:57540"/>
    </ligand>
</feature>
<keyword evidence="5 6" id="KW-0520">NAD</keyword>
<dbReference type="Pfam" id="PF05222">
    <property type="entry name" value="AlaDh_PNT_N"/>
    <property type="match status" value="1"/>
</dbReference>
<evidence type="ECO:0000256" key="2">
    <source>
        <dbReference type="ARBA" id="ARBA00005689"/>
    </source>
</evidence>
<dbReference type="SMART" id="SM01003">
    <property type="entry name" value="AlaDh_PNT_N"/>
    <property type="match status" value="1"/>
</dbReference>
<feature type="binding site" evidence="9">
    <location>
        <position position="280"/>
    </location>
    <ligand>
        <name>NAD(+)</name>
        <dbReference type="ChEBI" id="CHEBI:57540"/>
    </ligand>
</feature>
<comment type="catalytic activity">
    <reaction evidence="6">
        <text>L-alanine + NAD(+) + H2O = pyruvate + NH4(+) + NADH + H(+)</text>
        <dbReference type="Rhea" id="RHEA:18405"/>
        <dbReference type="ChEBI" id="CHEBI:15361"/>
        <dbReference type="ChEBI" id="CHEBI:15377"/>
        <dbReference type="ChEBI" id="CHEBI:15378"/>
        <dbReference type="ChEBI" id="CHEBI:28938"/>
        <dbReference type="ChEBI" id="CHEBI:57540"/>
        <dbReference type="ChEBI" id="CHEBI:57945"/>
        <dbReference type="ChEBI" id="CHEBI:57972"/>
        <dbReference type="EC" id="1.4.1.1"/>
    </reaction>
</comment>
<dbReference type="CDD" id="cd05305">
    <property type="entry name" value="L-AlaDH"/>
    <property type="match status" value="1"/>
</dbReference>
<evidence type="ECO:0000256" key="4">
    <source>
        <dbReference type="ARBA" id="ARBA00023002"/>
    </source>
</evidence>
<keyword evidence="10" id="KW-0479">Metal-binding</keyword>
<dbReference type="InterPro" id="IPR007886">
    <property type="entry name" value="AlaDH/PNT_N"/>
</dbReference>
<dbReference type="Gene3D" id="3.40.50.720">
    <property type="entry name" value="NAD(P)-binding Rossmann-like Domain"/>
    <property type="match status" value="2"/>
</dbReference>
<dbReference type="InterPro" id="IPR008141">
    <property type="entry name" value="Ala_DH"/>
</dbReference>
<dbReference type="EMBL" id="JAELUP010000103">
    <property type="protein sequence ID" value="MBJ6363456.1"/>
    <property type="molecule type" value="Genomic_DNA"/>
</dbReference>
<evidence type="ECO:0000256" key="9">
    <source>
        <dbReference type="PIRSR" id="PIRSR000183-3"/>
    </source>
</evidence>
<evidence type="ECO:0000256" key="7">
    <source>
        <dbReference type="PIRSR" id="PIRSR000183-1"/>
    </source>
</evidence>
<evidence type="ECO:0000256" key="5">
    <source>
        <dbReference type="ARBA" id="ARBA00023027"/>
    </source>
</evidence>
<feature type="binding site" evidence="9">
    <location>
        <position position="220"/>
    </location>
    <ligand>
        <name>NAD(+)</name>
        <dbReference type="ChEBI" id="CHEBI:57540"/>
    </ligand>
</feature>
<dbReference type="Pfam" id="PF01262">
    <property type="entry name" value="AlaDh_PNT_C"/>
    <property type="match status" value="1"/>
</dbReference>
<keyword evidence="10" id="KW-0460">Magnesium</keyword>
<evidence type="ECO:0000313" key="14">
    <source>
        <dbReference type="Proteomes" id="UP000640274"/>
    </source>
</evidence>
<comment type="similarity">
    <text evidence="2 6">Belongs to the AlaDH/PNT family.</text>
</comment>
<protein>
    <recommendedName>
        <fullName evidence="3 6">Alanine dehydrogenase</fullName>
        <ecNumber evidence="3 6">1.4.1.1</ecNumber>
    </recommendedName>
</protein>
<organism evidence="13 14">
    <name type="scientific">Paenibacillus roseus</name>
    <dbReference type="NCBI Taxonomy" id="2798579"/>
    <lineage>
        <taxon>Bacteria</taxon>
        <taxon>Bacillati</taxon>
        <taxon>Bacillota</taxon>
        <taxon>Bacilli</taxon>
        <taxon>Bacillales</taxon>
        <taxon>Paenibacillaceae</taxon>
        <taxon>Paenibacillus</taxon>
    </lineage>
</organism>
<evidence type="ECO:0000256" key="1">
    <source>
        <dbReference type="ARBA" id="ARBA00005206"/>
    </source>
</evidence>
<feature type="binding site" evidence="9">
    <location>
        <position position="134"/>
    </location>
    <ligand>
        <name>NAD(+)</name>
        <dbReference type="ChEBI" id="CHEBI:57540"/>
    </ligand>
</feature>
<dbReference type="AlphaFoldDB" id="A0A934JA62"/>
<dbReference type="SUPFAM" id="SSF52283">
    <property type="entry name" value="Formate/glycerate dehydrogenase catalytic domain-like"/>
    <property type="match status" value="1"/>
</dbReference>
<keyword evidence="9" id="KW-0547">Nucleotide-binding</keyword>
<dbReference type="InterPro" id="IPR007698">
    <property type="entry name" value="AlaDH/PNT_NAD(H)-bd"/>
</dbReference>
<evidence type="ECO:0000256" key="10">
    <source>
        <dbReference type="PIRSR" id="PIRSR000183-4"/>
    </source>
</evidence>
<evidence type="ECO:0000259" key="11">
    <source>
        <dbReference type="SMART" id="SM01002"/>
    </source>
</evidence>